<keyword evidence="1" id="KW-0732">Signal</keyword>
<evidence type="ECO:0000313" key="3">
    <source>
        <dbReference type="Proteomes" id="UP001378188"/>
    </source>
</evidence>
<evidence type="ECO:0000256" key="1">
    <source>
        <dbReference type="SAM" id="SignalP"/>
    </source>
</evidence>
<feature type="chain" id="PRO_5043914464" evidence="1">
    <location>
        <begin position="22"/>
        <end position="156"/>
    </location>
</feature>
<dbReference type="Proteomes" id="UP001378188">
    <property type="component" value="Unassembled WGS sequence"/>
</dbReference>
<proteinExistence type="predicted"/>
<dbReference type="EMBL" id="JAZHOF010000001">
    <property type="protein sequence ID" value="MEJ8570221.1"/>
    <property type="molecule type" value="Genomic_DNA"/>
</dbReference>
<organism evidence="2 3">
    <name type="scientific">Microbaculum marinum</name>
    <dbReference type="NCBI Taxonomy" id="1764581"/>
    <lineage>
        <taxon>Bacteria</taxon>
        <taxon>Pseudomonadati</taxon>
        <taxon>Pseudomonadota</taxon>
        <taxon>Alphaproteobacteria</taxon>
        <taxon>Hyphomicrobiales</taxon>
        <taxon>Tepidamorphaceae</taxon>
        <taxon>Microbaculum</taxon>
    </lineage>
</organism>
<sequence length="156" mass="16539">MYKTAVIFAALITVSASQASAGPDGTYWQGALTTYSSTPSCNEAIGFSAKSALRPGGLENNSAATTYFSWVWSRGAASFAIPKNKKKGKYTYTGVSTTGGQFSSTQSANSFSLKLSPKTIKQGTANINMTVTMKNMWGIPDCTIVWKGNYVADPSN</sequence>
<accession>A0AAW9RRS3</accession>
<dbReference type="AlphaFoldDB" id="A0AAW9RRS3"/>
<feature type="signal peptide" evidence="1">
    <location>
        <begin position="1"/>
        <end position="21"/>
    </location>
</feature>
<protein>
    <submittedName>
        <fullName evidence="2">Uncharacterized protein</fullName>
    </submittedName>
</protein>
<comment type="caution">
    <text evidence="2">The sequence shown here is derived from an EMBL/GenBank/DDBJ whole genome shotgun (WGS) entry which is preliminary data.</text>
</comment>
<dbReference type="RefSeq" id="WP_340327954.1">
    <property type="nucleotide sequence ID" value="NZ_JAZHOF010000001.1"/>
</dbReference>
<name>A0AAW9RRS3_9HYPH</name>
<keyword evidence="3" id="KW-1185">Reference proteome</keyword>
<gene>
    <name evidence="2" type="ORF">V3328_01945</name>
</gene>
<evidence type="ECO:0000313" key="2">
    <source>
        <dbReference type="EMBL" id="MEJ8570221.1"/>
    </source>
</evidence>
<reference evidence="2 3" key="1">
    <citation type="submission" date="2024-02" db="EMBL/GenBank/DDBJ databases">
        <title>Genome analysis and characterization of Microbaculum marinisediminis sp. nov., isolated from marine sediment.</title>
        <authorList>
            <person name="Du Z.-J."/>
            <person name="Ye Y.-Q."/>
            <person name="Zhang Z.-R."/>
            <person name="Yuan S.-M."/>
            <person name="Zhang X.-Y."/>
        </authorList>
    </citation>
    <scope>NUCLEOTIDE SEQUENCE [LARGE SCALE GENOMIC DNA]</scope>
    <source>
        <strain evidence="2 3">SDUM1044001</strain>
    </source>
</reference>